<dbReference type="Proteomes" id="UP001388673">
    <property type="component" value="Unassembled WGS sequence"/>
</dbReference>
<dbReference type="AlphaFoldDB" id="A0AAW0YJT4"/>
<accession>A0AAW0YJT4</accession>
<dbReference type="KEGG" id="kne:92181532"/>
<gene>
    <name evidence="8" type="ORF">IAR55_004274</name>
</gene>
<dbReference type="SMART" id="SM00105">
    <property type="entry name" value="ArfGap"/>
    <property type="match status" value="1"/>
</dbReference>
<dbReference type="GO" id="GO:0005737">
    <property type="term" value="C:cytoplasm"/>
    <property type="evidence" value="ECO:0007669"/>
    <property type="project" value="TreeGrafter"/>
</dbReference>
<protein>
    <recommendedName>
        <fullName evidence="7">Arf-GAP domain-containing protein</fullName>
    </recommendedName>
</protein>
<evidence type="ECO:0000259" key="7">
    <source>
        <dbReference type="PROSITE" id="PS50115"/>
    </source>
</evidence>
<evidence type="ECO:0000256" key="6">
    <source>
        <dbReference type="SAM" id="MobiDB-lite"/>
    </source>
</evidence>
<evidence type="ECO:0000313" key="8">
    <source>
        <dbReference type="EMBL" id="KAK8850356.1"/>
    </source>
</evidence>
<dbReference type="Gene3D" id="1.10.220.150">
    <property type="entry name" value="Arf GTPase activating protein"/>
    <property type="match status" value="1"/>
</dbReference>
<name>A0AAW0YJT4_9TREE</name>
<dbReference type="InterPro" id="IPR051718">
    <property type="entry name" value="ARF_GTPase-activating"/>
</dbReference>
<keyword evidence="9" id="KW-1185">Reference proteome</keyword>
<evidence type="ECO:0000256" key="5">
    <source>
        <dbReference type="PROSITE-ProRule" id="PRU00288"/>
    </source>
</evidence>
<comment type="caution">
    <text evidence="8">The sequence shown here is derived from an EMBL/GenBank/DDBJ whole genome shotgun (WGS) entry which is preliminary data.</text>
</comment>
<keyword evidence="3 5" id="KW-0863">Zinc-finger</keyword>
<keyword evidence="1" id="KW-0343">GTPase activation</keyword>
<dbReference type="FunFam" id="1.10.220.150:FF:000009">
    <property type="entry name" value="stromal membrane-associated protein 1 isoform X1"/>
    <property type="match status" value="1"/>
</dbReference>
<dbReference type="Pfam" id="PF01412">
    <property type="entry name" value="ArfGap"/>
    <property type="match status" value="1"/>
</dbReference>
<reference evidence="8 9" key="1">
    <citation type="journal article" date="2024" name="bioRxiv">
        <title>Comparative genomics of Cryptococcus and Kwoniella reveals pathogenesis evolution and contrasting karyotype dynamics via intercentromeric recombination or chromosome fusion.</title>
        <authorList>
            <person name="Coelho M.A."/>
            <person name="David-Palma M."/>
            <person name="Shea T."/>
            <person name="Bowers K."/>
            <person name="McGinley-Smith S."/>
            <person name="Mohammad A.W."/>
            <person name="Gnirke A."/>
            <person name="Yurkov A.M."/>
            <person name="Nowrousian M."/>
            <person name="Sun S."/>
            <person name="Cuomo C.A."/>
            <person name="Heitman J."/>
        </authorList>
    </citation>
    <scope>NUCLEOTIDE SEQUENCE [LARGE SCALE GENOMIC DNA]</scope>
    <source>
        <strain evidence="8 9">CBS 13917</strain>
    </source>
</reference>
<proteinExistence type="predicted"/>
<organism evidence="8 9">
    <name type="scientific">Kwoniella newhampshirensis</name>
    <dbReference type="NCBI Taxonomy" id="1651941"/>
    <lineage>
        <taxon>Eukaryota</taxon>
        <taxon>Fungi</taxon>
        <taxon>Dikarya</taxon>
        <taxon>Basidiomycota</taxon>
        <taxon>Agaricomycotina</taxon>
        <taxon>Tremellomycetes</taxon>
        <taxon>Tremellales</taxon>
        <taxon>Cryptococcaceae</taxon>
        <taxon>Kwoniella</taxon>
    </lineage>
</organism>
<dbReference type="RefSeq" id="XP_066801787.1">
    <property type="nucleotide sequence ID" value="XM_066947373.1"/>
</dbReference>
<feature type="region of interest" description="Disordered" evidence="6">
    <location>
        <begin position="168"/>
        <end position="219"/>
    </location>
</feature>
<dbReference type="PANTHER" id="PTHR45705">
    <property type="entry name" value="FI20236P1"/>
    <property type="match status" value="1"/>
</dbReference>
<feature type="region of interest" description="Disordered" evidence="6">
    <location>
        <begin position="132"/>
        <end position="155"/>
    </location>
</feature>
<dbReference type="EMBL" id="JBCAWK010000008">
    <property type="protein sequence ID" value="KAK8850356.1"/>
    <property type="molecule type" value="Genomic_DNA"/>
</dbReference>
<keyword evidence="2" id="KW-0479">Metal-binding</keyword>
<evidence type="ECO:0000256" key="3">
    <source>
        <dbReference type="ARBA" id="ARBA00022771"/>
    </source>
</evidence>
<feature type="domain" description="Arf-GAP" evidence="7">
    <location>
        <begin position="6"/>
        <end position="131"/>
    </location>
</feature>
<evidence type="ECO:0000313" key="9">
    <source>
        <dbReference type="Proteomes" id="UP001388673"/>
    </source>
</evidence>
<keyword evidence="4" id="KW-0862">Zinc</keyword>
<feature type="region of interest" description="Disordered" evidence="6">
    <location>
        <begin position="85"/>
        <end position="105"/>
    </location>
</feature>
<evidence type="ECO:0000256" key="2">
    <source>
        <dbReference type="ARBA" id="ARBA00022723"/>
    </source>
</evidence>
<dbReference type="InterPro" id="IPR001164">
    <property type="entry name" value="ArfGAP_dom"/>
</dbReference>
<dbReference type="CDD" id="cd08204">
    <property type="entry name" value="ArfGap"/>
    <property type="match status" value="1"/>
</dbReference>
<evidence type="ECO:0000256" key="4">
    <source>
        <dbReference type="ARBA" id="ARBA00022833"/>
    </source>
</evidence>
<evidence type="ECO:0000256" key="1">
    <source>
        <dbReference type="ARBA" id="ARBA00022468"/>
    </source>
</evidence>
<dbReference type="PANTHER" id="PTHR45705:SF1">
    <property type="entry name" value="FI20236P1"/>
    <property type="match status" value="1"/>
</dbReference>
<feature type="compositionally biased region" description="Polar residues" evidence="6">
    <location>
        <begin position="197"/>
        <end position="210"/>
    </location>
</feature>
<dbReference type="GO" id="GO:0008270">
    <property type="term" value="F:zinc ion binding"/>
    <property type="evidence" value="ECO:0007669"/>
    <property type="project" value="UniProtKB-KW"/>
</dbReference>
<sequence length="466" mass="49880">MEQRHQRMLEEVLRLPGNDTCADCHAPAPRWASTNLGIFLCVGCASVHRKMGTHKSRVKSVTLDTWSRDQITSIRSMGNIASNQIFNPNEKLHPPPPSYGHEERDSEIEKYIRKKYEQGAFKLTAPTMREPTSLNRARERDGRLPAGPVGRGNLRNPELNDVVVLGQRGQGRDRDLPPLPPIINGASPSALPRARPTRSTSGNNLSTNGPIWNAPSASASSSTSFAKYTNGSTSTNGVNVNSQQNQYNTQPKTKVANLIDFSNTGGGTNSTLPLQVDMSSSPQNGWNGPNVAAYKAGGGAGYLSASYSSSDGNGFLSASPSPSIGIGGFSPSPSTPTNGNGNRFATSPIPQQNGMFGTSPQQMGMQQYQNPFGHLSPQPTFQPTSSPSFVPQNQFGTSPSFVPQQQQFMPQQGGYGGGQSYGMQLHSQGMTGTTSPGMYQAQGPYMNGQAQQGGWGYGYVSGQQRM</sequence>
<dbReference type="PRINTS" id="PR00405">
    <property type="entry name" value="REVINTRACTNG"/>
</dbReference>
<dbReference type="InterPro" id="IPR037278">
    <property type="entry name" value="ARFGAP/RecO"/>
</dbReference>
<dbReference type="GO" id="GO:0005096">
    <property type="term" value="F:GTPase activator activity"/>
    <property type="evidence" value="ECO:0007669"/>
    <property type="project" value="UniProtKB-KW"/>
</dbReference>
<dbReference type="InterPro" id="IPR038508">
    <property type="entry name" value="ArfGAP_dom_sf"/>
</dbReference>
<dbReference type="PROSITE" id="PS50115">
    <property type="entry name" value="ARFGAP"/>
    <property type="match status" value="1"/>
</dbReference>
<dbReference type="GeneID" id="92181532"/>
<dbReference type="SUPFAM" id="SSF57863">
    <property type="entry name" value="ArfGap/RecO-like zinc finger"/>
    <property type="match status" value="1"/>
</dbReference>